<organism evidence="1 2">
    <name type="scientific">Sphingobacterium litopenaei</name>
    <dbReference type="NCBI Taxonomy" id="2763500"/>
    <lineage>
        <taxon>Bacteria</taxon>
        <taxon>Pseudomonadati</taxon>
        <taxon>Bacteroidota</taxon>
        <taxon>Sphingobacteriia</taxon>
        <taxon>Sphingobacteriales</taxon>
        <taxon>Sphingobacteriaceae</taxon>
        <taxon>Sphingobacterium</taxon>
    </lineage>
</organism>
<dbReference type="EMBL" id="JACOIJ010000005">
    <property type="protein sequence ID" value="MBD1428748.1"/>
    <property type="molecule type" value="Genomic_DNA"/>
</dbReference>
<dbReference type="InterPro" id="IPR029068">
    <property type="entry name" value="Glyas_Bleomycin-R_OHBP_Dase"/>
</dbReference>
<keyword evidence="2" id="KW-1185">Reference proteome</keyword>
<dbReference type="SUPFAM" id="SSF54593">
    <property type="entry name" value="Glyoxalase/Bleomycin resistance protein/Dihydroxybiphenyl dioxygenase"/>
    <property type="match status" value="1"/>
</dbReference>
<comment type="caution">
    <text evidence="1">The sequence shown here is derived from an EMBL/GenBank/DDBJ whole genome shotgun (WGS) entry which is preliminary data.</text>
</comment>
<dbReference type="Gene3D" id="3.10.180.10">
    <property type="entry name" value="2,3-Dihydroxybiphenyl 1,2-Dioxygenase, domain 1"/>
    <property type="match status" value="1"/>
</dbReference>
<evidence type="ECO:0000313" key="1">
    <source>
        <dbReference type="EMBL" id="MBD1428748.1"/>
    </source>
</evidence>
<evidence type="ECO:0000313" key="2">
    <source>
        <dbReference type="Proteomes" id="UP000651271"/>
    </source>
</evidence>
<dbReference type="Proteomes" id="UP000651271">
    <property type="component" value="Unassembled WGS sequence"/>
</dbReference>
<name>A0ABR7YBQ8_9SPHI</name>
<proteinExistence type="predicted"/>
<dbReference type="RefSeq" id="WP_190301526.1">
    <property type="nucleotide sequence ID" value="NZ_JACOIJ010000005.1"/>
</dbReference>
<accession>A0ABR7YBQ8</accession>
<sequence>MIKLRIKTNDDREFKEAVKWFEVAFNSPAYITEPDYTCFTLGGYELALYPEKDEVLEKPRTNMAYVGVKDISTIFNRLISMGANVVQKPFVLGGQVMIARVRDPFGHILCLIDDPSYT</sequence>
<gene>
    <name evidence="1" type="ORF">H8B04_04045</name>
</gene>
<reference evidence="1 2" key="1">
    <citation type="submission" date="2020-08" db="EMBL/GenBank/DDBJ databases">
        <title>Sphingobacterium sp. DN04309 isolated from aquaculture water.</title>
        <authorList>
            <person name="Zhang M."/>
        </authorList>
    </citation>
    <scope>NUCLEOTIDE SEQUENCE [LARGE SCALE GENOMIC DNA]</scope>
    <source>
        <strain evidence="1 2">DN04309</strain>
    </source>
</reference>
<protein>
    <submittedName>
        <fullName evidence="1">VOC family protein</fullName>
    </submittedName>
</protein>